<dbReference type="Proteomes" id="UP001221411">
    <property type="component" value="Unassembled WGS sequence"/>
</dbReference>
<dbReference type="SUPFAM" id="SSF56935">
    <property type="entry name" value="Porins"/>
    <property type="match status" value="1"/>
</dbReference>
<dbReference type="Gene3D" id="2.40.170.20">
    <property type="entry name" value="TonB-dependent receptor, beta-barrel domain"/>
    <property type="match status" value="1"/>
</dbReference>
<evidence type="ECO:0000256" key="2">
    <source>
        <dbReference type="ARBA" id="ARBA00022448"/>
    </source>
</evidence>
<evidence type="ECO:0000259" key="8">
    <source>
        <dbReference type="Pfam" id="PF25183"/>
    </source>
</evidence>
<keyword evidence="9" id="KW-0675">Receptor</keyword>
<proteinExistence type="predicted"/>
<evidence type="ECO:0000256" key="7">
    <source>
        <dbReference type="SAM" id="MobiDB-lite"/>
    </source>
</evidence>
<evidence type="ECO:0000256" key="3">
    <source>
        <dbReference type="ARBA" id="ARBA00022452"/>
    </source>
</evidence>
<dbReference type="InterPro" id="IPR039426">
    <property type="entry name" value="TonB-dep_rcpt-like"/>
</dbReference>
<comment type="caution">
    <text evidence="9">The sequence shown here is derived from an EMBL/GenBank/DDBJ whole genome shotgun (WGS) entry which is preliminary data.</text>
</comment>
<keyword evidence="5" id="KW-0472">Membrane</keyword>
<dbReference type="InterPro" id="IPR036942">
    <property type="entry name" value="Beta-barrel_TonB_sf"/>
</dbReference>
<dbReference type="PANTHER" id="PTHR30069">
    <property type="entry name" value="TONB-DEPENDENT OUTER MEMBRANE RECEPTOR"/>
    <property type="match status" value="1"/>
</dbReference>
<keyword evidence="10" id="KW-1185">Reference proteome</keyword>
<dbReference type="RefSeq" id="WP_271925906.1">
    <property type="nucleotide sequence ID" value="NZ_JAQNDO010000001.1"/>
</dbReference>
<protein>
    <submittedName>
        <fullName evidence="9">TonB-dependent receptor</fullName>
    </submittedName>
</protein>
<gene>
    <name evidence="9" type="ORF">POL67_39300</name>
</gene>
<name>A0ABT5F1D8_9BACT</name>
<evidence type="ECO:0000313" key="9">
    <source>
        <dbReference type="EMBL" id="MDC0747444.1"/>
    </source>
</evidence>
<evidence type="ECO:0000256" key="5">
    <source>
        <dbReference type="ARBA" id="ARBA00023136"/>
    </source>
</evidence>
<keyword evidence="3" id="KW-1134">Transmembrane beta strand</keyword>
<accession>A0ABT5F1D8</accession>
<keyword evidence="2" id="KW-0813">Transport</keyword>
<feature type="region of interest" description="Disordered" evidence="7">
    <location>
        <begin position="641"/>
        <end position="667"/>
    </location>
</feature>
<sequence length="941" mass="100360">MAFPFRMTGLASLVGVFLATPVVFAEEALPSGLGEGSQTRWGESIDPAGVRLLPLMAPELRGGPARSFENLALLLPGTREDMVGVSFVGTSSPENTFFVDGIRVGNPVLGLLQMPLSMEFVGRADMTVAGADPAFGRGMGGVYDVTTKSGGDRWQASTWGSLAPGALEGGRPSRVFENTVIHTEPRLDGVRDVGGTVGGPIVKDRLFFFAGGSLARRRYRLERSLNAMSWSLEPDDFGGVSLVPVLDPETGAQKKTRLPGTESTQFAQGDLGQWLGKLTYRPSKAQEVSLSVFGTYTRAGGGAAYAFDPRSEAIGVDNLDGELTALGRRETTLTNAVVLRGTSLFGGDARLDVALGWVRNENETGAADGSGVDDIATPGTLAHVPRMLWRREPSNSPHPITDFEDLSTEAVSRCSPDGNNVDFAMNCAASQYSMGGPGRLSRITADRVEGRAVVSLRARGLGEHRIRAGIDFEVATATRVQGYSGAVFMRESLATGFVQNERYGELRGPDVPFTFDNMTTRVTTFTAGAFVADTWRILEGLVVEASVRYDAQAFGAGAFALPFMIAPRAAVLWDPTKKGRARIFATYGMRYQAVPLNVSVRGLVDESRLASFHRRELCSVNEPEDLYGGCGSDSAVTGVGSSQPSTLYAKQSSQSTVDPETSAPASHQFSAGAEIEAPLGVRLGAVFVRDELIRAIEDVRLSTGGALIGNPGVGAVDFATPAERVYNGLSLTVMRPFAGGFVGIASYTFSSLYGNSNGFFVPETGQLDPNVTSDFDTPELDPNRTGLLPGDHTHSIKVYAGKEFVLPAGVILEAGAGYTGRSGTPYSMLGAHPVYGEGQVYILPRGAAGRTPWVNRIDARLGVSAMLRKDLRLGASVEIYNLAGSQTETAVDQNYTYNNVTAIPDGTPDDVPEDLVENPRYGKPVAWQAPRQVRFGLRVDY</sequence>
<dbReference type="EMBL" id="JAQNDO010000001">
    <property type="protein sequence ID" value="MDC0747444.1"/>
    <property type="molecule type" value="Genomic_DNA"/>
</dbReference>
<evidence type="ECO:0000256" key="4">
    <source>
        <dbReference type="ARBA" id="ARBA00022692"/>
    </source>
</evidence>
<keyword evidence="6" id="KW-0998">Cell outer membrane</keyword>
<evidence type="ECO:0000256" key="6">
    <source>
        <dbReference type="ARBA" id="ARBA00023237"/>
    </source>
</evidence>
<dbReference type="Pfam" id="PF25183">
    <property type="entry name" value="OMP_b-brl_4"/>
    <property type="match status" value="1"/>
</dbReference>
<evidence type="ECO:0000256" key="1">
    <source>
        <dbReference type="ARBA" id="ARBA00004571"/>
    </source>
</evidence>
<reference evidence="9 10" key="1">
    <citation type="submission" date="2022-11" db="EMBL/GenBank/DDBJ databases">
        <title>Minimal conservation of predation-associated metabolite biosynthetic gene clusters underscores biosynthetic potential of Myxococcota including descriptions for ten novel species: Archangium lansinium sp. nov., Myxococcus landrumus sp. nov., Nannocystis bai.</title>
        <authorList>
            <person name="Ahearne A."/>
            <person name="Stevens C."/>
            <person name="Dowd S."/>
        </authorList>
    </citation>
    <scope>NUCLEOTIDE SEQUENCE [LARGE SCALE GENOMIC DNA]</scope>
    <source>
        <strain evidence="9 10">RJM3</strain>
    </source>
</reference>
<comment type="subcellular location">
    <subcellularLocation>
        <location evidence="1">Cell outer membrane</location>
        <topology evidence="1">Multi-pass membrane protein</topology>
    </subcellularLocation>
</comment>
<organism evidence="9 10">
    <name type="scientific">Polyangium mundeleinium</name>
    <dbReference type="NCBI Taxonomy" id="2995306"/>
    <lineage>
        <taxon>Bacteria</taxon>
        <taxon>Pseudomonadati</taxon>
        <taxon>Myxococcota</taxon>
        <taxon>Polyangia</taxon>
        <taxon>Polyangiales</taxon>
        <taxon>Polyangiaceae</taxon>
        <taxon>Polyangium</taxon>
    </lineage>
</organism>
<evidence type="ECO:0000313" key="10">
    <source>
        <dbReference type="Proteomes" id="UP001221411"/>
    </source>
</evidence>
<dbReference type="InterPro" id="IPR057601">
    <property type="entry name" value="Oar-like_b-barrel"/>
</dbReference>
<feature type="domain" description="TonB-dependent transporter Oar-like beta-barrel" evidence="8">
    <location>
        <begin position="191"/>
        <end position="552"/>
    </location>
</feature>
<dbReference type="PANTHER" id="PTHR30069:SF46">
    <property type="entry name" value="OAR PROTEIN"/>
    <property type="match status" value="1"/>
</dbReference>
<keyword evidence="4" id="KW-0812">Transmembrane</keyword>